<dbReference type="EMBL" id="JAWLKA010000008">
    <property type="protein sequence ID" value="MDV6281986.1"/>
    <property type="molecule type" value="Genomic_DNA"/>
</dbReference>
<gene>
    <name evidence="1" type="ORF">R3Q59_15885</name>
</gene>
<evidence type="ECO:0000313" key="1">
    <source>
        <dbReference type="EMBL" id="MDV6281986.1"/>
    </source>
</evidence>
<dbReference type="Proteomes" id="UP001185737">
    <property type="component" value="Unassembled WGS sequence"/>
</dbReference>
<comment type="caution">
    <text evidence="1">The sequence shown here is derived from an EMBL/GenBank/DDBJ whole genome shotgun (WGS) entry which is preliminary data.</text>
</comment>
<organism evidence="1 2">
    <name type="scientific">Rhodococcus jostii</name>
    <dbReference type="NCBI Taxonomy" id="132919"/>
    <lineage>
        <taxon>Bacteria</taxon>
        <taxon>Bacillati</taxon>
        <taxon>Actinomycetota</taxon>
        <taxon>Actinomycetes</taxon>
        <taxon>Mycobacteriales</taxon>
        <taxon>Nocardiaceae</taxon>
        <taxon>Rhodococcus</taxon>
    </lineage>
</organism>
<evidence type="ECO:0000313" key="2">
    <source>
        <dbReference type="Proteomes" id="UP001185737"/>
    </source>
</evidence>
<keyword evidence="2" id="KW-1185">Reference proteome</keyword>
<dbReference type="RefSeq" id="WP_283351930.1">
    <property type="nucleotide sequence ID" value="NZ_JAWLKA010000008.1"/>
</dbReference>
<name>A0ABU4CEK8_RHOJO</name>
<reference evidence="1 2" key="1">
    <citation type="submission" date="2023-10" db="EMBL/GenBank/DDBJ databases">
        <title>Development of a sustainable strategy for remediation of hydrocarbon-contaminated territories based on the waste exchange concept.</title>
        <authorList>
            <person name="Krivoruchko A."/>
        </authorList>
    </citation>
    <scope>NUCLEOTIDE SEQUENCE [LARGE SCALE GENOMIC DNA]</scope>
    <source>
        <strain evidence="1 2">IEGM 60</strain>
    </source>
</reference>
<proteinExistence type="predicted"/>
<protein>
    <submittedName>
        <fullName evidence="1">Uncharacterized protein</fullName>
    </submittedName>
</protein>
<accession>A0ABU4CEK8</accession>
<sequence length="60" mass="6485">MASILALISAVLIALGRLSVRGVDTEIVGVEGVAMRILPSSLLLGRRRERSRSFSNHAHM</sequence>